<dbReference type="Pfam" id="PF07238">
    <property type="entry name" value="PilZ"/>
    <property type="match status" value="1"/>
</dbReference>
<evidence type="ECO:0000313" key="3">
    <source>
        <dbReference type="Proteomes" id="UP000195667"/>
    </source>
</evidence>
<organism evidence="2 3">
    <name type="scientific">Crenothrix polyspora</name>
    <dbReference type="NCBI Taxonomy" id="360316"/>
    <lineage>
        <taxon>Bacteria</taxon>
        <taxon>Pseudomonadati</taxon>
        <taxon>Pseudomonadota</taxon>
        <taxon>Gammaproteobacteria</taxon>
        <taxon>Methylococcales</taxon>
        <taxon>Crenotrichaceae</taxon>
        <taxon>Crenothrix</taxon>
    </lineage>
</organism>
<dbReference type="EMBL" id="FUKI01000018">
    <property type="protein sequence ID" value="SJM89601.1"/>
    <property type="molecule type" value="Genomic_DNA"/>
</dbReference>
<evidence type="ECO:0000313" key="2">
    <source>
        <dbReference type="EMBL" id="SJM89601.1"/>
    </source>
</evidence>
<proteinExistence type="predicted"/>
<accession>A0A1R4H048</accession>
<dbReference type="AlphaFoldDB" id="A0A1R4H048"/>
<protein>
    <recommendedName>
        <fullName evidence="1">PilZ domain-containing protein</fullName>
    </recommendedName>
</protein>
<evidence type="ECO:0000259" key="1">
    <source>
        <dbReference type="Pfam" id="PF07238"/>
    </source>
</evidence>
<name>A0A1R4H048_9GAMM</name>
<dbReference type="Proteomes" id="UP000195667">
    <property type="component" value="Unassembled WGS sequence"/>
</dbReference>
<dbReference type="OrthoDB" id="5572135at2"/>
<keyword evidence="3" id="KW-1185">Reference proteome</keyword>
<dbReference type="SUPFAM" id="SSF141371">
    <property type="entry name" value="PilZ domain-like"/>
    <property type="match status" value="1"/>
</dbReference>
<dbReference type="InterPro" id="IPR009875">
    <property type="entry name" value="PilZ_domain"/>
</dbReference>
<dbReference type="RefSeq" id="WP_087142195.1">
    <property type="nucleotide sequence ID" value="NZ_FUKI01000018.1"/>
</dbReference>
<reference evidence="3" key="1">
    <citation type="submission" date="2017-02" db="EMBL/GenBank/DDBJ databases">
        <authorList>
            <person name="Daims H."/>
        </authorList>
    </citation>
    <scope>NUCLEOTIDE SEQUENCE [LARGE SCALE GENOMIC DNA]</scope>
</reference>
<gene>
    <name evidence="2" type="ORF">CRENPOLYSF1_1140021</name>
</gene>
<sequence>MADFKKLYSNATDNFVIEPRSFSRENSRIGVRYVREDIAVGVCTISLFSFGFVFNKEFVVELLDISSKGLLIATDKKLRVNQEINIFLKFENDHVFRRKGKVARRAEGPPYRFGIKFDRLSNSLGDYLLETQKKLIFR</sequence>
<dbReference type="Gene3D" id="2.40.10.220">
    <property type="entry name" value="predicted glycosyltransferase like domains"/>
    <property type="match status" value="1"/>
</dbReference>
<dbReference type="GO" id="GO:0035438">
    <property type="term" value="F:cyclic-di-GMP binding"/>
    <property type="evidence" value="ECO:0007669"/>
    <property type="project" value="InterPro"/>
</dbReference>
<feature type="domain" description="PilZ" evidence="1">
    <location>
        <begin position="55"/>
        <end position="124"/>
    </location>
</feature>